<dbReference type="GO" id="GO:0030170">
    <property type="term" value="F:pyridoxal phosphate binding"/>
    <property type="evidence" value="ECO:0007669"/>
    <property type="project" value="InterPro"/>
</dbReference>
<proteinExistence type="inferred from homology"/>
<dbReference type="InterPro" id="IPR015424">
    <property type="entry name" value="PyrdxlP-dep_Trfase"/>
</dbReference>
<dbReference type="PANTHER" id="PTHR42735">
    <property type="match status" value="1"/>
</dbReference>
<keyword evidence="9" id="KW-1133">Transmembrane helix</keyword>
<sequence>MLCYCVSLLEHFVFTIFIVAVGHVWHKEGLDGILRILINLLKTLPGFEYIIQQVLSSEVKSFTKQMKGSEGEGRPVKVKLPEKGIPRDQLLTEMEKLKGEQKPKKGKLFAYIFTKDDETFRLQQKAYDLFTEKTGMNPEHDQLIRLFYEAFMHENALNPLMFPNLRRFENEIISMTSEMMHGDHDVVGSLTSGGTESILMAMKVYRDRARKLWPRIKHPQMVAPITIHPAHEKAAHYFGFEIIHVPVGNDFIPDVDDYERAITPNTIALLASAPQYCHGIVDPIEEISDIAIKKGLPLHVDSCFGGFMLPWVEKLGYPVPKYDFRLPGVTSISADVHKYGYSSKGASVILYRNSELRKYQIFAYSRWPGGLFGSPSMAGSRPGGLIASAWVALMSLGVSGYMEMAKKLMDTTNKLKDGINRIESLHILGKPHMTSFAIGSHDPDVDIMVVGDVMERGGWRVERQLSPESLHCTILPSHIAVVEELLQALKTAVMEVKSQKGQVRSGSSAMYGMVAKIPEKTIIDDFIVEFFNEVYKM</sequence>
<dbReference type="SUPFAM" id="SSF53383">
    <property type="entry name" value="PLP-dependent transferases"/>
    <property type="match status" value="1"/>
</dbReference>
<comment type="subcellular location">
    <subcellularLocation>
        <location evidence="2">Endoplasmic reticulum membrane</location>
        <topology evidence="2">Single-pass membrane protein</topology>
    </subcellularLocation>
</comment>
<dbReference type="Proteomes" id="UP001208570">
    <property type="component" value="Unassembled WGS sequence"/>
</dbReference>
<dbReference type="InterPro" id="IPR050477">
    <property type="entry name" value="GrpII_AminoAcid_Decarb"/>
</dbReference>
<keyword evidence="11" id="KW-0472">Membrane</keyword>
<comment type="pathway">
    <text evidence="3">Lipid metabolism; sphingolipid metabolism.</text>
</comment>
<comment type="pathway">
    <text evidence="4">Sphingolipid metabolism.</text>
</comment>
<keyword evidence="10" id="KW-0443">Lipid metabolism</keyword>
<evidence type="ECO:0000256" key="11">
    <source>
        <dbReference type="ARBA" id="ARBA00023136"/>
    </source>
</evidence>
<evidence type="ECO:0000256" key="13">
    <source>
        <dbReference type="ARBA" id="ARBA00038302"/>
    </source>
</evidence>
<comment type="cofactor">
    <cofactor evidence="1 16 17">
        <name>pyridoxal 5'-phosphate</name>
        <dbReference type="ChEBI" id="CHEBI:597326"/>
    </cofactor>
</comment>
<dbReference type="EMBL" id="JAODUP010000419">
    <property type="protein sequence ID" value="KAK2150178.1"/>
    <property type="molecule type" value="Genomic_DNA"/>
</dbReference>
<keyword evidence="5" id="KW-0812">Transmembrane</keyword>
<evidence type="ECO:0000256" key="12">
    <source>
        <dbReference type="ARBA" id="ARBA00023239"/>
    </source>
</evidence>
<evidence type="ECO:0000256" key="8">
    <source>
        <dbReference type="ARBA" id="ARBA00022919"/>
    </source>
</evidence>
<dbReference type="GO" id="GO:0008117">
    <property type="term" value="F:sphinganine-1-phosphate aldolase activity"/>
    <property type="evidence" value="ECO:0007669"/>
    <property type="project" value="UniProtKB-EC"/>
</dbReference>
<dbReference type="Pfam" id="PF00282">
    <property type="entry name" value="Pyridoxal_deC"/>
    <property type="match status" value="1"/>
</dbReference>
<dbReference type="AlphaFoldDB" id="A0AAD9JCH5"/>
<gene>
    <name evidence="18" type="ORF">LSH36_419g01016</name>
</gene>
<evidence type="ECO:0000256" key="6">
    <source>
        <dbReference type="ARBA" id="ARBA00022824"/>
    </source>
</evidence>
<organism evidence="18 19">
    <name type="scientific">Paralvinella palmiformis</name>
    <dbReference type="NCBI Taxonomy" id="53620"/>
    <lineage>
        <taxon>Eukaryota</taxon>
        <taxon>Metazoa</taxon>
        <taxon>Spiralia</taxon>
        <taxon>Lophotrochozoa</taxon>
        <taxon>Annelida</taxon>
        <taxon>Polychaeta</taxon>
        <taxon>Sedentaria</taxon>
        <taxon>Canalipalpata</taxon>
        <taxon>Terebellida</taxon>
        <taxon>Terebelliformia</taxon>
        <taxon>Alvinellidae</taxon>
        <taxon>Paralvinella</taxon>
    </lineage>
</organism>
<name>A0AAD9JCH5_9ANNE</name>
<keyword evidence="8" id="KW-0746">Sphingolipid metabolism</keyword>
<evidence type="ECO:0000256" key="9">
    <source>
        <dbReference type="ARBA" id="ARBA00022989"/>
    </source>
</evidence>
<dbReference type="InterPro" id="IPR015421">
    <property type="entry name" value="PyrdxlP-dep_Trfase_major"/>
</dbReference>
<evidence type="ECO:0000256" key="3">
    <source>
        <dbReference type="ARBA" id="ARBA00004760"/>
    </source>
</evidence>
<reference evidence="18" key="1">
    <citation type="journal article" date="2023" name="Mol. Biol. Evol.">
        <title>Third-Generation Sequencing Reveals the Adaptive Role of the Epigenome in Three Deep-Sea Polychaetes.</title>
        <authorList>
            <person name="Perez M."/>
            <person name="Aroh O."/>
            <person name="Sun Y."/>
            <person name="Lan Y."/>
            <person name="Juniper S.K."/>
            <person name="Young C.R."/>
            <person name="Angers B."/>
            <person name="Qian P.Y."/>
        </authorList>
    </citation>
    <scope>NUCLEOTIDE SEQUENCE</scope>
    <source>
        <strain evidence="18">P08H-3</strain>
    </source>
</reference>
<evidence type="ECO:0000256" key="16">
    <source>
        <dbReference type="PIRSR" id="PIRSR602129-50"/>
    </source>
</evidence>
<dbReference type="EC" id="4.1.2.27" evidence="14"/>
<dbReference type="InterPro" id="IPR002129">
    <property type="entry name" value="PyrdxlP-dep_de-COase"/>
</dbReference>
<accession>A0AAD9JCH5</accession>
<protein>
    <recommendedName>
        <fullName evidence="14">sphinganine-1-phosphate aldolase</fullName>
        <ecNumber evidence="14">4.1.2.27</ecNumber>
    </recommendedName>
    <alternativeName>
        <fullName evidence="15">Sphingosine-1-phosphate aldolase</fullName>
    </alternativeName>
</protein>
<evidence type="ECO:0000256" key="1">
    <source>
        <dbReference type="ARBA" id="ARBA00001933"/>
    </source>
</evidence>
<evidence type="ECO:0000313" key="19">
    <source>
        <dbReference type="Proteomes" id="UP001208570"/>
    </source>
</evidence>
<comment type="similarity">
    <text evidence="13">Belongs to the group II decarboxylase family. Sphingosine-1-phosphate lyase subfamily.</text>
</comment>
<evidence type="ECO:0000256" key="7">
    <source>
        <dbReference type="ARBA" id="ARBA00022898"/>
    </source>
</evidence>
<evidence type="ECO:0000313" key="18">
    <source>
        <dbReference type="EMBL" id="KAK2150178.1"/>
    </source>
</evidence>
<dbReference type="Gene3D" id="3.90.1150.10">
    <property type="entry name" value="Aspartate Aminotransferase, domain 1"/>
    <property type="match status" value="1"/>
</dbReference>
<dbReference type="FunFam" id="3.40.640.10:FF:000020">
    <property type="entry name" value="sphingosine-1-phosphate lyase 1"/>
    <property type="match status" value="1"/>
</dbReference>
<dbReference type="Gene3D" id="6.10.140.2150">
    <property type="match status" value="1"/>
</dbReference>
<comment type="caution">
    <text evidence="18">The sequence shown here is derived from an EMBL/GenBank/DDBJ whole genome shotgun (WGS) entry which is preliminary data.</text>
</comment>
<dbReference type="PANTHER" id="PTHR42735:SF9">
    <property type="entry name" value="SPHINGOSINE-1-PHOSPHATE LYASE"/>
    <property type="match status" value="1"/>
</dbReference>
<evidence type="ECO:0000256" key="5">
    <source>
        <dbReference type="ARBA" id="ARBA00022692"/>
    </source>
</evidence>
<keyword evidence="6" id="KW-0256">Endoplasmic reticulum</keyword>
<evidence type="ECO:0000256" key="10">
    <source>
        <dbReference type="ARBA" id="ARBA00023098"/>
    </source>
</evidence>
<evidence type="ECO:0000256" key="15">
    <source>
        <dbReference type="ARBA" id="ARBA00042568"/>
    </source>
</evidence>
<evidence type="ECO:0000256" key="2">
    <source>
        <dbReference type="ARBA" id="ARBA00004389"/>
    </source>
</evidence>
<evidence type="ECO:0000256" key="14">
    <source>
        <dbReference type="ARBA" id="ARBA00038965"/>
    </source>
</evidence>
<evidence type="ECO:0000256" key="4">
    <source>
        <dbReference type="ARBA" id="ARBA00004991"/>
    </source>
</evidence>
<dbReference type="GO" id="GO:0019752">
    <property type="term" value="P:carboxylic acid metabolic process"/>
    <property type="evidence" value="ECO:0007669"/>
    <property type="project" value="InterPro"/>
</dbReference>
<dbReference type="Gene3D" id="3.40.640.10">
    <property type="entry name" value="Type I PLP-dependent aspartate aminotransferase-like (Major domain)"/>
    <property type="match status" value="1"/>
</dbReference>
<keyword evidence="19" id="KW-1185">Reference proteome</keyword>
<keyword evidence="7 16" id="KW-0663">Pyridoxal phosphate</keyword>
<keyword evidence="12 17" id="KW-0456">Lyase</keyword>
<evidence type="ECO:0000256" key="17">
    <source>
        <dbReference type="RuleBase" id="RU000382"/>
    </source>
</evidence>
<dbReference type="GO" id="GO:0006665">
    <property type="term" value="P:sphingolipid metabolic process"/>
    <property type="evidence" value="ECO:0007669"/>
    <property type="project" value="UniProtKB-KW"/>
</dbReference>
<dbReference type="InterPro" id="IPR015422">
    <property type="entry name" value="PyrdxlP-dep_Trfase_small"/>
</dbReference>
<feature type="modified residue" description="N6-(pyridoxal phosphate)lysine" evidence="16">
    <location>
        <position position="338"/>
    </location>
</feature>
<dbReference type="GO" id="GO:0005789">
    <property type="term" value="C:endoplasmic reticulum membrane"/>
    <property type="evidence" value="ECO:0007669"/>
    <property type="project" value="UniProtKB-SubCell"/>
</dbReference>